<comment type="caution">
    <text evidence="2">The sequence shown here is derived from an EMBL/GenBank/DDBJ whole genome shotgun (WGS) entry which is preliminary data.</text>
</comment>
<proteinExistence type="predicted"/>
<gene>
    <name evidence="2" type="ORF">L4923_27080</name>
</gene>
<dbReference type="RefSeq" id="WP_239370215.1">
    <property type="nucleotide sequence ID" value="NZ_JAKREW010000051.1"/>
</dbReference>
<keyword evidence="3" id="KW-1185">Reference proteome</keyword>
<dbReference type="Proteomes" id="UP001201701">
    <property type="component" value="Unassembled WGS sequence"/>
</dbReference>
<protein>
    <submittedName>
        <fullName evidence="2">DUF930 domain-containing protein</fullName>
    </submittedName>
</protein>
<accession>A0ABS9QMQ6</accession>
<feature type="region of interest" description="Disordered" evidence="1">
    <location>
        <begin position="91"/>
        <end position="124"/>
    </location>
</feature>
<dbReference type="EMBL" id="JAKREW010000051">
    <property type="protein sequence ID" value="MCG7508706.1"/>
    <property type="molecule type" value="Genomic_DNA"/>
</dbReference>
<organism evidence="2 3">
    <name type="scientific">Mesorhizobium retamae</name>
    <dbReference type="NCBI Taxonomy" id="2912854"/>
    <lineage>
        <taxon>Bacteria</taxon>
        <taxon>Pseudomonadati</taxon>
        <taxon>Pseudomonadota</taxon>
        <taxon>Alphaproteobacteria</taxon>
        <taxon>Hyphomicrobiales</taxon>
        <taxon>Phyllobacteriaceae</taxon>
        <taxon>Mesorhizobium</taxon>
    </lineage>
</organism>
<evidence type="ECO:0000256" key="1">
    <source>
        <dbReference type="SAM" id="MobiDB-lite"/>
    </source>
</evidence>
<evidence type="ECO:0000313" key="2">
    <source>
        <dbReference type="EMBL" id="MCG7508706.1"/>
    </source>
</evidence>
<dbReference type="InterPro" id="IPR009273">
    <property type="entry name" value="DUF930"/>
</dbReference>
<evidence type="ECO:0000313" key="3">
    <source>
        <dbReference type="Proteomes" id="UP001201701"/>
    </source>
</evidence>
<sequence>MGVVVLVFDEAPPLRPPIVTIEPIAVAKGAGLTPARVASALQANKSDLRLTVGASCLLHLLLLAGLMLLPIPEALRLPPIESIKVDFVPPPRAPEPVQQGEPVATPEAGPDTSATQPAIQAPLPTPTQPPMIKAEQLYSAQVLADPRSRGARRALPQLAPQERVIQLCNIEALAQLRRQRAGLQPDLVVPYAMEDAKVTGKVLEAKGAAIRSRKHWYGLAFNCEVAPDLKTVVAFEFLLGAEIPEQQWADHNLTLDDGPSD</sequence>
<name>A0ABS9QMQ6_9HYPH</name>
<reference evidence="2 3" key="1">
    <citation type="submission" date="2022-02" db="EMBL/GenBank/DDBJ databases">
        <title>Draft genome sequence of Mezorhizobium retamae strain IRAMC:0171 isolated from Retama raetam nodules.</title>
        <authorList>
            <person name="Bengaied R."/>
            <person name="Sbissi I."/>
            <person name="Huber K."/>
            <person name="Ghodbane F."/>
            <person name="Nouioui I."/>
            <person name="Tarhouni M."/>
            <person name="Gtari M."/>
        </authorList>
    </citation>
    <scope>NUCLEOTIDE SEQUENCE [LARGE SCALE GENOMIC DNA]</scope>
    <source>
        <strain evidence="2 3">IRAMC:0171</strain>
    </source>
</reference>
<dbReference type="Pfam" id="PF06059">
    <property type="entry name" value="DUF930"/>
    <property type="match status" value="1"/>
</dbReference>